<dbReference type="EMBL" id="JBCEVZ010000059">
    <property type="protein sequence ID" value="MEL5996156.1"/>
    <property type="molecule type" value="Genomic_DNA"/>
</dbReference>
<dbReference type="RefSeq" id="WP_342300423.1">
    <property type="nucleotide sequence ID" value="NZ_JBCEVZ010000059.1"/>
</dbReference>
<evidence type="ECO:0000313" key="1">
    <source>
        <dbReference type="EMBL" id="MEL5996156.1"/>
    </source>
</evidence>
<protein>
    <submittedName>
        <fullName evidence="1">Uncharacterized protein</fullName>
    </submittedName>
</protein>
<proteinExistence type="predicted"/>
<reference evidence="1 2" key="1">
    <citation type="journal article" date="2018" name="Arch. Microbiol.">
        <title>Hymenobacter segetis sp. nov., isolated from soil.</title>
        <authorList>
            <person name="Ten L.N."/>
            <person name="Lim S.J."/>
            <person name="Kim B.O."/>
            <person name="Kang I.K."/>
            <person name="Jung H.Y."/>
        </authorList>
    </citation>
    <scope>NUCLEOTIDE SEQUENCE [LARGE SCALE GENOMIC DNA]</scope>
    <source>
        <strain evidence="1 2">S7-3-11</strain>
    </source>
</reference>
<evidence type="ECO:0000313" key="2">
    <source>
        <dbReference type="Proteomes" id="UP001479606"/>
    </source>
</evidence>
<comment type="caution">
    <text evidence="1">The sequence shown here is derived from an EMBL/GenBank/DDBJ whole genome shotgun (WGS) entry which is preliminary data.</text>
</comment>
<gene>
    <name evidence="1" type="ORF">AAFH49_18210</name>
</gene>
<dbReference type="Proteomes" id="UP001479606">
    <property type="component" value="Unassembled WGS sequence"/>
</dbReference>
<organism evidence="1 2">
    <name type="scientific">Hymenobacter segetis</name>
    <dbReference type="NCBI Taxonomy" id="2025509"/>
    <lineage>
        <taxon>Bacteria</taxon>
        <taxon>Pseudomonadati</taxon>
        <taxon>Bacteroidota</taxon>
        <taxon>Cytophagia</taxon>
        <taxon>Cytophagales</taxon>
        <taxon>Hymenobacteraceae</taxon>
        <taxon>Hymenobacter</taxon>
    </lineage>
</organism>
<name>A0ABU9M1K3_9BACT</name>
<keyword evidence="2" id="KW-1185">Reference proteome</keyword>
<sequence>MALCGLAALVREASADELWEAFWLVLEATVVDRFAPHQCQPAPTAAIVSVIKSNHATGALRRRLRNCGAATGGGSCARMPAHSAAGGSWP</sequence>
<accession>A0ABU9M1K3</accession>